<organism evidence="3 4">
    <name type="scientific">Lacibacterium aquatile</name>
    <dbReference type="NCBI Taxonomy" id="1168082"/>
    <lineage>
        <taxon>Bacteria</taxon>
        <taxon>Pseudomonadati</taxon>
        <taxon>Pseudomonadota</taxon>
        <taxon>Alphaproteobacteria</taxon>
        <taxon>Rhodospirillales</taxon>
        <taxon>Rhodospirillaceae</taxon>
    </lineage>
</organism>
<dbReference type="NCBIfam" id="TIGR03558">
    <property type="entry name" value="oxido_grp_1"/>
    <property type="match status" value="1"/>
</dbReference>
<accession>A0ABW5DSN4</accession>
<dbReference type="EMBL" id="JBHUIP010000012">
    <property type="protein sequence ID" value="MFD2263944.1"/>
    <property type="molecule type" value="Genomic_DNA"/>
</dbReference>
<dbReference type="InterPro" id="IPR050766">
    <property type="entry name" value="Bact_Lucif_Oxidored"/>
</dbReference>
<dbReference type="InterPro" id="IPR036661">
    <property type="entry name" value="Luciferase-like_sf"/>
</dbReference>
<dbReference type="SUPFAM" id="SSF51679">
    <property type="entry name" value="Bacterial luciferase-like"/>
    <property type="match status" value="1"/>
</dbReference>
<protein>
    <submittedName>
        <fullName evidence="3">LLM class flavin-dependent oxidoreductase</fullName>
        <ecNumber evidence="3">1.-.-.-</ecNumber>
    </submittedName>
</protein>
<dbReference type="InterPro" id="IPR019949">
    <property type="entry name" value="CmoO-like"/>
</dbReference>
<comment type="caution">
    <text evidence="3">The sequence shown here is derived from an EMBL/GenBank/DDBJ whole genome shotgun (WGS) entry which is preliminary data.</text>
</comment>
<dbReference type="InterPro" id="IPR011251">
    <property type="entry name" value="Luciferase-like_dom"/>
</dbReference>
<dbReference type="Pfam" id="PF00296">
    <property type="entry name" value="Bac_luciferase"/>
    <property type="match status" value="1"/>
</dbReference>
<reference evidence="4" key="1">
    <citation type="journal article" date="2019" name="Int. J. Syst. Evol. Microbiol.">
        <title>The Global Catalogue of Microorganisms (GCM) 10K type strain sequencing project: providing services to taxonomists for standard genome sequencing and annotation.</title>
        <authorList>
            <consortium name="The Broad Institute Genomics Platform"/>
            <consortium name="The Broad Institute Genome Sequencing Center for Infectious Disease"/>
            <person name="Wu L."/>
            <person name="Ma J."/>
        </authorList>
    </citation>
    <scope>NUCLEOTIDE SEQUENCE [LARGE SCALE GENOMIC DNA]</scope>
    <source>
        <strain evidence="4">CGMCC 1.19062</strain>
    </source>
</reference>
<proteinExistence type="predicted"/>
<evidence type="ECO:0000313" key="3">
    <source>
        <dbReference type="EMBL" id="MFD2263944.1"/>
    </source>
</evidence>
<feature type="domain" description="Luciferase-like" evidence="2">
    <location>
        <begin position="4"/>
        <end position="292"/>
    </location>
</feature>
<evidence type="ECO:0000259" key="2">
    <source>
        <dbReference type="Pfam" id="PF00296"/>
    </source>
</evidence>
<evidence type="ECO:0000256" key="1">
    <source>
        <dbReference type="ARBA" id="ARBA00007789"/>
    </source>
</evidence>
<comment type="similarity">
    <text evidence="1">To bacterial alkanal monooxygenase alpha and beta chains.</text>
</comment>
<dbReference type="Gene3D" id="3.20.20.30">
    <property type="entry name" value="Luciferase-like domain"/>
    <property type="match status" value="1"/>
</dbReference>
<dbReference type="PANTHER" id="PTHR30137:SF6">
    <property type="entry name" value="LUCIFERASE-LIKE MONOOXYGENASE"/>
    <property type="match status" value="1"/>
</dbReference>
<dbReference type="Proteomes" id="UP001597295">
    <property type="component" value="Unassembled WGS sequence"/>
</dbReference>
<dbReference type="CDD" id="cd00347">
    <property type="entry name" value="Flavin_utilizing_monoxygenases"/>
    <property type="match status" value="1"/>
</dbReference>
<dbReference type="RefSeq" id="WP_379876986.1">
    <property type="nucleotide sequence ID" value="NZ_JBHUIP010000012.1"/>
</dbReference>
<dbReference type="PANTHER" id="PTHR30137">
    <property type="entry name" value="LUCIFERASE-LIKE MONOOXYGENASE"/>
    <property type="match status" value="1"/>
</dbReference>
<keyword evidence="3" id="KW-0560">Oxidoreductase</keyword>
<keyword evidence="4" id="KW-1185">Reference proteome</keyword>
<gene>
    <name evidence="3" type="ORF">ACFSM5_13665</name>
</gene>
<evidence type="ECO:0000313" key="4">
    <source>
        <dbReference type="Proteomes" id="UP001597295"/>
    </source>
</evidence>
<dbReference type="EC" id="1.-.-.-" evidence="3"/>
<name>A0ABW5DSN4_9PROT</name>
<sequence length="337" mass="35979">MIPFSVLDLSPIGQGFTASDAFRNSADLAQHAERLGYHRYWMAEHHNMPGIASAATSVVIGHVAAATKTIRVGAGGIMLPNHSPLVIAEQFGTLEALFPGRIDLGLGRAPGSDMRTAHALRKGMSDADTFPQDVRELQAYFAEPVPGQAVQAVPGGGLNVPIWILGSSLFGAQLAAAYGLPYAFASHFAPQQLASALRLYRQNYMASEENPKPYAMVGVNITAADTDAEAKRLFTSVQQQFINLRRGTPGKLPPPVDNMGDLWSPMEEAQVDHALGKAIVGTKETVKKGLAALLLETQADELIVTAQVYDHAARVRSFEILAEAKAELAAEMGVLAV</sequence>
<dbReference type="GO" id="GO:0016491">
    <property type="term" value="F:oxidoreductase activity"/>
    <property type="evidence" value="ECO:0007669"/>
    <property type="project" value="UniProtKB-KW"/>
</dbReference>